<dbReference type="RefSeq" id="WP_006370473.1">
    <property type="nucleotide sequence ID" value="NZ_JAAXPC010000010.1"/>
</dbReference>
<organism evidence="5 6">
    <name type="scientific">Gordonia polyisoprenivorans</name>
    <dbReference type="NCBI Taxonomy" id="84595"/>
    <lineage>
        <taxon>Bacteria</taxon>
        <taxon>Bacillati</taxon>
        <taxon>Actinomycetota</taxon>
        <taxon>Actinomycetes</taxon>
        <taxon>Mycobacteriales</taxon>
        <taxon>Gordoniaceae</taxon>
        <taxon>Gordonia</taxon>
    </lineage>
</organism>
<feature type="compositionally biased region" description="Low complexity" evidence="1">
    <location>
        <begin position="426"/>
        <end position="455"/>
    </location>
</feature>
<protein>
    <submittedName>
        <fullName evidence="5">MCE family protein</fullName>
    </submittedName>
</protein>
<dbReference type="EMBL" id="JAAXPC010000010">
    <property type="protein sequence ID" value="NKY03467.1"/>
    <property type="molecule type" value="Genomic_DNA"/>
</dbReference>
<comment type="caution">
    <text evidence="5">The sequence shown here is derived from an EMBL/GenBank/DDBJ whole genome shotgun (WGS) entry which is preliminary data.</text>
</comment>
<accession>A0A846WQG7</accession>
<dbReference type="Pfam" id="PF02470">
    <property type="entry name" value="MlaD"/>
    <property type="match status" value="1"/>
</dbReference>
<sequence length="461" mass="47466">MLIATDGRNPSLVQYVLRGSAFLIVLVILFVLLFMRYEGVFSSTVAVNAKLTDVGDGLTSGADVRYNGLIVGSVKNVALTDEPGQSGVNLRQVDMDITPAQSEGIPANVTARTVPSNLFGVNAVELVQPDHPSADHLSAGASIPADRSLQTIKLQDAQNQLRTLLQAVPPEQLAGVLGTIADALRGGGTTFGLFVGVLQNYFDTINAQFPPGAPSGFDNFNQSVQGLSRSAPQLLDTLGRSVIPAMTIAQSRDDLTALLSAAQGLTDEVQALFAANGDGGKRIVADTNTLLGAAVYEPNALPQALSALNNLAAKVLTVFTGVNGHAQLNIGVSFSAFQRYTRQNCPVYNGGPYGQLRGPGCVGPGTGTGPTSSGPLMIYPSDGMRRMSPAGMVTTGADNLTLTAALDRAPNAADTLMLGPLVQSVSTQTGSTQTGSTQTGSTQTGSTQTGSTQTGTSGGGR</sequence>
<dbReference type="AlphaFoldDB" id="A0A846WQG7"/>
<dbReference type="Proteomes" id="UP000563898">
    <property type="component" value="Unassembled WGS sequence"/>
</dbReference>
<dbReference type="GO" id="GO:0005576">
    <property type="term" value="C:extracellular region"/>
    <property type="evidence" value="ECO:0007669"/>
    <property type="project" value="TreeGrafter"/>
</dbReference>
<proteinExistence type="predicted"/>
<evidence type="ECO:0000313" key="6">
    <source>
        <dbReference type="Proteomes" id="UP000563898"/>
    </source>
</evidence>
<dbReference type="InterPro" id="IPR024516">
    <property type="entry name" value="Mce_C"/>
</dbReference>
<dbReference type="InterPro" id="IPR003399">
    <property type="entry name" value="Mce/MlaD"/>
</dbReference>
<gene>
    <name evidence="5" type="ORF">HGA05_17995</name>
</gene>
<feature type="domain" description="Mce/MlaD" evidence="3">
    <location>
        <begin position="44"/>
        <end position="128"/>
    </location>
</feature>
<dbReference type="InterPro" id="IPR052336">
    <property type="entry name" value="MlaD_Phospholipid_Transporter"/>
</dbReference>
<dbReference type="GO" id="GO:0051701">
    <property type="term" value="P:biological process involved in interaction with host"/>
    <property type="evidence" value="ECO:0007669"/>
    <property type="project" value="TreeGrafter"/>
</dbReference>
<evidence type="ECO:0000256" key="1">
    <source>
        <dbReference type="SAM" id="MobiDB-lite"/>
    </source>
</evidence>
<evidence type="ECO:0000259" key="4">
    <source>
        <dbReference type="Pfam" id="PF11887"/>
    </source>
</evidence>
<keyword evidence="2" id="KW-1133">Transmembrane helix</keyword>
<feature type="transmembrane region" description="Helical" evidence="2">
    <location>
        <begin position="12"/>
        <end position="34"/>
    </location>
</feature>
<keyword evidence="2" id="KW-0812">Transmembrane</keyword>
<feature type="domain" description="Mammalian cell entry C-terminal" evidence="4">
    <location>
        <begin position="133"/>
        <end position="349"/>
    </location>
</feature>
<evidence type="ECO:0000256" key="2">
    <source>
        <dbReference type="SAM" id="Phobius"/>
    </source>
</evidence>
<feature type="region of interest" description="Disordered" evidence="1">
    <location>
        <begin position="426"/>
        <end position="461"/>
    </location>
</feature>
<reference evidence="5 6" key="1">
    <citation type="submission" date="2020-04" db="EMBL/GenBank/DDBJ databases">
        <title>MicrobeNet Type strains.</title>
        <authorList>
            <person name="Nicholson A.C."/>
        </authorList>
    </citation>
    <scope>NUCLEOTIDE SEQUENCE [LARGE SCALE GENOMIC DNA]</scope>
    <source>
        <strain evidence="5 6">ATCC BAA-14</strain>
    </source>
</reference>
<dbReference type="Pfam" id="PF11887">
    <property type="entry name" value="Mce4_CUP1"/>
    <property type="match status" value="1"/>
</dbReference>
<dbReference type="PANTHER" id="PTHR33371">
    <property type="entry name" value="INTERMEMBRANE PHOSPHOLIPID TRANSPORT SYSTEM BINDING PROTEIN MLAD-RELATED"/>
    <property type="match status" value="1"/>
</dbReference>
<dbReference type="PANTHER" id="PTHR33371:SF19">
    <property type="entry name" value="MCE-FAMILY PROTEIN MCE4A"/>
    <property type="match status" value="1"/>
</dbReference>
<evidence type="ECO:0000259" key="3">
    <source>
        <dbReference type="Pfam" id="PF02470"/>
    </source>
</evidence>
<evidence type="ECO:0000313" key="5">
    <source>
        <dbReference type="EMBL" id="NKY03467.1"/>
    </source>
</evidence>
<name>A0A846WQG7_9ACTN</name>
<keyword evidence="2" id="KW-0472">Membrane</keyword>